<dbReference type="Pfam" id="PF00060">
    <property type="entry name" value="Lig_chan"/>
    <property type="match status" value="1"/>
</dbReference>
<dbReference type="InterPro" id="IPR015683">
    <property type="entry name" value="Ionotropic_Glu_rcpt"/>
</dbReference>
<evidence type="ECO:0000256" key="16">
    <source>
        <dbReference type="SAM" id="Phobius"/>
    </source>
</evidence>
<keyword evidence="20" id="KW-1185">Reference proteome</keyword>
<evidence type="ECO:0000259" key="17">
    <source>
        <dbReference type="SMART" id="SM00079"/>
    </source>
</evidence>
<protein>
    <submittedName>
        <fullName evidence="19">Uncharacterized protein</fullName>
    </submittedName>
</protein>
<evidence type="ECO:0000256" key="7">
    <source>
        <dbReference type="ARBA" id="ARBA00023065"/>
    </source>
</evidence>
<feature type="region of interest" description="Disordered" evidence="15">
    <location>
        <begin position="664"/>
        <end position="690"/>
    </location>
</feature>
<keyword evidence="12" id="KW-1071">Ligand-gated ion channel</keyword>
<keyword evidence="2" id="KW-0813">Transport</keyword>
<evidence type="ECO:0000256" key="11">
    <source>
        <dbReference type="ARBA" id="ARBA00023257"/>
    </source>
</evidence>
<keyword evidence="7" id="KW-0406">Ion transport</keyword>
<dbReference type="AlphaFoldDB" id="A0A922CM14"/>
<evidence type="ECO:0000256" key="12">
    <source>
        <dbReference type="ARBA" id="ARBA00023286"/>
    </source>
</evidence>
<evidence type="ECO:0000256" key="10">
    <source>
        <dbReference type="ARBA" id="ARBA00023180"/>
    </source>
</evidence>
<dbReference type="FunFam" id="1.10.287.70:FF:000010">
    <property type="entry name" value="Putative glutamate receptor ionotropic kainate 1"/>
    <property type="match status" value="1"/>
</dbReference>
<dbReference type="FunFam" id="3.40.190.10:FF:000061">
    <property type="entry name" value="Glutamate receptor, ionotropic kainate"/>
    <property type="match status" value="1"/>
</dbReference>
<keyword evidence="9" id="KW-0675">Receptor</keyword>
<evidence type="ECO:0000256" key="13">
    <source>
        <dbReference type="ARBA" id="ARBA00023303"/>
    </source>
</evidence>
<feature type="transmembrane region" description="Helical" evidence="16">
    <location>
        <begin position="419"/>
        <end position="439"/>
    </location>
</feature>
<feature type="domain" description="Ionotropic glutamate receptor C-terminal" evidence="17">
    <location>
        <begin position="211"/>
        <end position="583"/>
    </location>
</feature>
<feature type="transmembrane region" description="Helical" evidence="16">
    <location>
        <begin position="610"/>
        <end position="632"/>
    </location>
</feature>
<evidence type="ECO:0000256" key="1">
    <source>
        <dbReference type="ARBA" id="ARBA00008685"/>
    </source>
</evidence>
<dbReference type="Pfam" id="PF10613">
    <property type="entry name" value="Lig_chan-Glu_bd"/>
    <property type="match status" value="1"/>
</dbReference>
<evidence type="ECO:0000256" key="3">
    <source>
        <dbReference type="ARBA" id="ARBA00022475"/>
    </source>
</evidence>
<keyword evidence="5 16" id="KW-1133">Transmembrane helix</keyword>
<dbReference type="InterPro" id="IPR001320">
    <property type="entry name" value="Iontro_rcpt_C"/>
</dbReference>
<reference evidence="19" key="1">
    <citation type="journal article" date="2016" name="Insect Biochem. Mol. Biol.">
        <title>Multifaceted biological insights from a draft genome sequence of the tobacco hornworm moth, Manduca sexta.</title>
        <authorList>
            <person name="Kanost M.R."/>
            <person name="Arrese E.L."/>
            <person name="Cao X."/>
            <person name="Chen Y.R."/>
            <person name="Chellapilla S."/>
            <person name="Goldsmith M.R."/>
            <person name="Grosse-Wilde E."/>
            <person name="Heckel D.G."/>
            <person name="Herndon N."/>
            <person name="Jiang H."/>
            <person name="Papanicolaou A."/>
            <person name="Qu J."/>
            <person name="Soulages J.L."/>
            <person name="Vogel H."/>
            <person name="Walters J."/>
            <person name="Waterhouse R.M."/>
            <person name="Ahn S.J."/>
            <person name="Almeida F.C."/>
            <person name="An C."/>
            <person name="Aqrawi P."/>
            <person name="Bretschneider A."/>
            <person name="Bryant W.B."/>
            <person name="Bucks S."/>
            <person name="Chao H."/>
            <person name="Chevignon G."/>
            <person name="Christen J.M."/>
            <person name="Clarke D.F."/>
            <person name="Dittmer N.T."/>
            <person name="Ferguson L.C.F."/>
            <person name="Garavelou S."/>
            <person name="Gordon K.H.J."/>
            <person name="Gunaratna R.T."/>
            <person name="Han Y."/>
            <person name="Hauser F."/>
            <person name="He Y."/>
            <person name="Heidel-Fischer H."/>
            <person name="Hirsh A."/>
            <person name="Hu Y."/>
            <person name="Jiang H."/>
            <person name="Kalra D."/>
            <person name="Klinner C."/>
            <person name="Konig C."/>
            <person name="Kovar C."/>
            <person name="Kroll A.R."/>
            <person name="Kuwar S.S."/>
            <person name="Lee S.L."/>
            <person name="Lehman R."/>
            <person name="Li K."/>
            <person name="Li Z."/>
            <person name="Liang H."/>
            <person name="Lovelace S."/>
            <person name="Lu Z."/>
            <person name="Mansfield J.H."/>
            <person name="McCulloch K.J."/>
            <person name="Mathew T."/>
            <person name="Morton B."/>
            <person name="Muzny D.M."/>
            <person name="Neunemann D."/>
            <person name="Ongeri F."/>
            <person name="Pauchet Y."/>
            <person name="Pu L.L."/>
            <person name="Pyrousis I."/>
            <person name="Rao X.J."/>
            <person name="Redding A."/>
            <person name="Roesel C."/>
            <person name="Sanchez-Gracia A."/>
            <person name="Schaack S."/>
            <person name="Shukla A."/>
            <person name="Tetreau G."/>
            <person name="Wang Y."/>
            <person name="Xiong G.H."/>
            <person name="Traut W."/>
            <person name="Walsh T.K."/>
            <person name="Worley K.C."/>
            <person name="Wu D."/>
            <person name="Wu W."/>
            <person name="Wu Y.Q."/>
            <person name="Zhang X."/>
            <person name="Zou Z."/>
            <person name="Zucker H."/>
            <person name="Briscoe A.D."/>
            <person name="Burmester T."/>
            <person name="Clem R.J."/>
            <person name="Feyereisen R."/>
            <person name="Grimmelikhuijzen C.J.P."/>
            <person name="Hamodrakas S.J."/>
            <person name="Hansson B.S."/>
            <person name="Huguet E."/>
            <person name="Jermiin L.S."/>
            <person name="Lan Q."/>
            <person name="Lehman H.K."/>
            <person name="Lorenzen M."/>
            <person name="Merzendorfer H."/>
            <person name="Michalopoulos I."/>
            <person name="Morton D.B."/>
            <person name="Muthukrishnan S."/>
            <person name="Oakeshott J.G."/>
            <person name="Palmer W."/>
            <person name="Park Y."/>
            <person name="Passarelli A.L."/>
            <person name="Rozas J."/>
            <person name="Schwartz L.M."/>
            <person name="Smith W."/>
            <person name="Southgate A."/>
            <person name="Vilcinskas A."/>
            <person name="Vogt R."/>
            <person name="Wang P."/>
            <person name="Werren J."/>
            <person name="Yu X.Q."/>
            <person name="Zhou J.J."/>
            <person name="Brown S.J."/>
            <person name="Scherer S.E."/>
            <person name="Richards S."/>
            <person name="Blissard G.W."/>
        </authorList>
    </citation>
    <scope>NUCLEOTIDE SEQUENCE</scope>
</reference>
<dbReference type="SMART" id="SM00079">
    <property type="entry name" value="PBPe"/>
    <property type="match status" value="1"/>
</dbReference>
<dbReference type="GO" id="GO:0015276">
    <property type="term" value="F:ligand-gated monoatomic ion channel activity"/>
    <property type="evidence" value="ECO:0007669"/>
    <property type="project" value="InterPro"/>
</dbReference>
<gene>
    <name evidence="19" type="ORF">O3G_MSEX006790</name>
</gene>
<organism evidence="19 20">
    <name type="scientific">Manduca sexta</name>
    <name type="common">Tobacco hawkmoth</name>
    <name type="synonym">Tobacco hornworm</name>
    <dbReference type="NCBI Taxonomy" id="7130"/>
    <lineage>
        <taxon>Eukaryota</taxon>
        <taxon>Metazoa</taxon>
        <taxon>Ecdysozoa</taxon>
        <taxon>Arthropoda</taxon>
        <taxon>Hexapoda</taxon>
        <taxon>Insecta</taxon>
        <taxon>Pterygota</taxon>
        <taxon>Neoptera</taxon>
        <taxon>Endopterygota</taxon>
        <taxon>Lepidoptera</taxon>
        <taxon>Glossata</taxon>
        <taxon>Ditrysia</taxon>
        <taxon>Bombycoidea</taxon>
        <taxon>Sphingidae</taxon>
        <taxon>Sphinginae</taxon>
        <taxon>Sphingini</taxon>
        <taxon>Manduca</taxon>
    </lineage>
</organism>
<feature type="domain" description="Ionotropic glutamate receptor L-glutamate and glycine-binding" evidence="18">
    <location>
        <begin position="221"/>
        <end position="287"/>
    </location>
</feature>
<dbReference type="InterPro" id="IPR001828">
    <property type="entry name" value="ANF_lig-bd_rcpt"/>
</dbReference>
<keyword evidence="10" id="KW-0325">Glycoprotein</keyword>
<dbReference type="PANTHER" id="PTHR18966">
    <property type="entry name" value="IONOTROPIC GLUTAMATE RECEPTOR"/>
    <property type="match status" value="1"/>
</dbReference>
<evidence type="ECO:0000313" key="19">
    <source>
        <dbReference type="EMBL" id="KAG6450859.1"/>
    </source>
</evidence>
<evidence type="ECO:0000256" key="15">
    <source>
        <dbReference type="SAM" id="MobiDB-lite"/>
    </source>
</evidence>
<keyword evidence="8 16" id="KW-0472">Membrane</keyword>
<keyword evidence="6" id="KW-0770">Synapse</keyword>
<accession>A0A922CM14</accession>
<dbReference type="Proteomes" id="UP000791440">
    <property type="component" value="Unassembled WGS sequence"/>
</dbReference>
<dbReference type="Pfam" id="PF01094">
    <property type="entry name" value="ANF_receptor"/>
    <property type="match status" value="1"/>
</dbReference>
<keyword evidence="13" id="KW-0407">Ion channel</keyword>
<reference evidence="19" key="2">
    <citation type="submission" date="2020-12" db="EMBL/GenBank/DDBJ databases">
        <authorList>
            <person name="Kanost M."/>
        </authorList>
    </citation>
    <scope>NUCLEOTIDE SEQUENCE</scope>
</reference>
<feature type="transmembrane region" description="Helical" evidence="16">
    <location>
        <begin position="343"/>
        <end position="365"/>
    </location>
</feature>
<feature type="compositionally biased region" description="Low complexity" evidence="15">
    <location>
        <begin position="666"/>
        <end position="680"/>
    </location>
</feature>
<evidence type="ECO:0000313" key="20">
    <source>
        <dbReference type="Proteomes" id="UP000791440"/>
    </source>
</evidence>
<comment type="caution">
    <text evidence="19">The sequence shown here is derived from an EMBL/GenBank/DDBJ whole genome shotgun (WGS) entry which is preliminary data.</text>
</comment>
<dbReference type="InterPro" id="IPR019594">
    <property type="entry name" value="Glu/Gly-bd"/>
</dbReference>
<comment type="similarity">
    <text evidence="1">Belongs to the glutamate-gated ion channel (TC 1.A.10.1) family.</text>
</comment>
<evidence type="ECO:0000256" key="8">
    <source>
        <dbReference type="ARBA" id="ARBA00023136"/>
    </source>
</evidence>
<evidence type="ECO:0000256" key="4">
    <source>
        <dbReference type="ARBA" id="ARBA00022692"/>
    </source>
</evidence>
<keyword evidence="11" id="KW-0628">Postsynaptic cell membrane</keyword>
<evidence type="ECO:0000256" key="6">
    <source>
        <dbReference type="ARBA" id="ARBA00023018"/>
    </source>
</evidence>
<dbReference type="GO" id="GO:0045211">
    <property type="term" value="C:postsynaptic membrane"/>
    <property type="evidence" value="ECO:0007669"/>
    <property type="project" value="UniProtKB-SubCell"/>
</dbReference>
<evidence type="ECO:0000256" key="14">
    <source>
        <dbReference type="ARBA" id="ARBA00034104"/>
    </source>
</evidence>
<keyword evidence="4 16" id="KW-0812">Transmembrane</keyword>
<evidence type="ECO:0000259" key="18">
    <source>
        <dbReference type="SMART" id="SM00918"/>
    </source>
</evidence>
<feature type="transmembrane region" description="Helical" evidence="16">
    <location>
        <begin position="385"/>
        <end position="407"/>
    </location>
</feature>
<comment type="subcellular location">
    <subcellularLocation>
        <location evidence="14">Postsynaptic cell membrane</location>
        <topology evidence="14">Multi-pass membrane protein</topology>
    </subcellularLocation>
</comment>
<dbReference type="SMART" id="SM00918">
    <property type="entry name" value="Lig_chan-Glu_bd"/>
    <property type="match status" value="1"/>
</dbReference>
<name>A0A922CM14_MANSE</name>
<evidence type="ECO:0000256" key="9">
    <source>
        <dbReference type="ARBA" id="ARBA00023170"/>
    </source>
</evidence>
<proteinExistence type="inferred from homology"/>
<evidence type="ECO:0000256" key="2">
    <source>
        <dbReference type="ARBA" id="ARBA00022448"/>
    </source>
</evidence>
<evidence type="ECO:0000256" key="5">
    <source>
        <dbReference type="ARBA" id="ARBA00022989"/>
    </source>
</evidence>
<dbReference type="EMBL" id="JH668394">
    <property type="protein sequence ID" value="KAG6450859.1"/>
    <property type="molecule type" value="Genomic_DNA"/>
</dbReference>
<sequence>MNYHVLDCHVNNIYGYMKEIIQVENATEYQSFILTSLDAYTLDLGSIPDLMANVSTLHLTRQHHVKWRDFGMGQDDQVIPLEAALVADSLKHIEKAIASMQNTSDGHLIRSINLPTPPALCYQESKADYESIVWPLGQSLRESMLQTESEGFTGKIEFDENGRRTNIILLFSKLNKDSEFVYAGHWDSRTNLITTENTVKDRSTALKSNSKIRIGTIEGLPYFQTVNDVNGTSYRGFAVDLVNAIFERIKIDNKIEFEYEFYKADSGYGNHITGTKKWNGLIGDLMEHKAGLGVCDLTITSERISAVDFSVPFMTLGISMLFKTPEPQEPDMFSFINPLALDVWLYLATTYIIVSFVLLICARMSQDDWVNPHPCNQNPENLQNIWSLYNCMWLTIGAIMTQGCDILPRAAGSRWIAGMWWFFALIVTASYTANMSTFLSNNRRSNDITNVKELSEQNKVSYGAVFNSSTYKFFQTSNDSVYSKIWTVMESARPTVFMNNNIEGMNRVSKSKGKYAFFMESTAIEYYTQRDCDLKMVGSKLDSKEYGIAMPKNYPHKTLIDHAILSLQQLGTLSRLKKKWWEEEDIAVHCEKGDSEKEDSGSLQMENTSGIFLVLGFGGILGLLVAIIDFLFHVRQISVKERVTFREALVSEWRASLNPRNLHKLAAPPRSAPPSTATPSPERERSRSRAVSVLRAASSFINFDEIY</sequence>
<keyword evidence="3" id="KW-1003">Cell membrane</keyword>